<sequence>MSRLAASYAHCVAVARARAKNFYYSFLVLPEEKRLAMCAIYAFMRECDDLSDEAGASLSNIAGWRAQMVQTLTGPPADHPVWPAFQDVVRKYRVPAQYFHEMIDGVSSDLEPRKVETFDELYRYCYLVASVVGLTTIHIFGFDDPRALALAEKCGIAFQLTNIIRDVREDAVNQRVYLPSEDLARFGVTPEALAGPVTTPEIRQLLEFEGARAQRYYAESRPLIAMMREDSQPALWALIEIYSQLLNRIQQRGYDVMPGKIRLSTSEKMTVLARAWLRRLF</sequence>
<dbReference type="SFLD" id="SFLDG01212">
    <property type="entry name" value="Phytoene_synthase_like"/>
    <property type="match status" value="1"/>
</dbReference>
<dbReference type="Gene3D" id="1.10.600.10">
    <property type="entry name" value="Farnesyl Diphosphate Synthase"/>
    <property type="match status" value="1"/>
</dbReference>
<dbReference type="GO" id="GO:0051996">
    <property type="term" value="F:squalene synthase [NAD(P)H] activity"/>
    <property type="evidence" value="ECO:0007669"/>
    <property type="project" value="InterPro"/>
</dbReference>
<dbReference type="SUPFAM" id="SSF48576">
    <property type="entry name" value="Terpenoid synthases"/>
    <property type="match status" value="1"/>
</dbReference>
<dbReference type="PANTHER" id="PTHR31480">
    <property type="entry name" value="BIFUNCTIONAL LYCOPENE CYCLASE/PHYTOENE SYNTHASE"/>
    <property type="match status" value="1"/>
</dbReference>
<protein>
    <submittedName>
        <fullName evidence="1">Phytoene/squalene synthase family protein</fullName>
    </submittedName>
</protein>
<dbReference type="SFLD" id="SFLDS00005">
    <property type="entry name" value="Isoprenoid_Synthase_Type_I"/>
    <property type="match status" value="1"/>
</dbReference>
<dbReference type="AlphaFoldDB" id="A0A7S7SMB6"/>
<dbReference type="CDD" id="cd00683">
    <property type="entry name" value="Trans_IPPS_HH"/>
    <property type="match status" value="1"/>
</dbReference>
<evidence type="ECO:0000313" key="1">
    <source>
        <dbReference type="EMBL" id="QOY91087.1"/>
    </source>
</evidence>
<dbReference type="GO" id="GO:0016114">
    <property type="term" value="P:terpenoid biosynthetic process"/>
    <property type="evidence" value="ECO:0007669"/>
    <property type="project" value="UniProtKB-ARBA"/>
</dbReference>
<dbReference type="InterPro" id="IPR008949">
    <property type="entry name" value="Isoprenoid_synthase_dom_sf"/>
</dbReference>
<dbReference type="EMBL" id="CP063849">
    <property type="protein sequence ID" value="QOY91087.1"/>
    <property type="molecule type" value="Genomic_DNA"/>
</dbReference>
<keyword evidence="2" id="KW-1185">Reference proteome</keyword>
<dbReference type="GO" id="GO:0004311">
    <property type="term" value="F:geranylgeranyl diphosphate synthase activity"/>
    <property type="evidence" value="ECO:0007669"/>
    <property type="project" value="InterPro"/>
</dbReference>
<dbReference type="InterPro" id="IPR033904">
    <property type="entry name" value="Trans_IPPS_HH"/>
</dbReference>
<dbReference type="Proteomes" id="UP000593892">
    <property type="component" value="Chromosome"/>
</dbReference>
<accession>A0A7S7SMB6</accession>
<reference evidence="1 2" key="1">
    <citation type="submission" date="2020-10" db="EMBL/GenBank/DDBJ databases">
        <title>Complete genome sequence of Paludibaculum fermentans P105T, a facultatively anaerobic acidobacterium capable of dissimilatory Fe(III) reduction.</title>
        <authorList>
            <person name="Dedysh S.N."/>
            <person name="Beletsky A.V."/>
            <person name="Kulichevskaya I.S."/>
            <person name="Mardanov A.V."/>
            <person name="Ravin N.V."/>
        </authorList>
    </citation>
    <scope>NUCLEOTIDE SEQUENCE [LARGE SCALE GENOMIC DNA]</scope>
    <source>
        <strain evidence="1 2">P105</strain>
    </source>
</reference>
<dbReference type="Pfam" id="PF00494">
    <property type="entry name" value="SQS_PSY"/>
    <property type="match status" value="1"/>
</dbReference>
<dbReference type="SFLD" id="SFLDG01018">
    <property type="entry name" value="Squalene/Phytoene_Synthase_Lik"/>
    <property type="match status" value="1"/>
</dbReference>
<dbReference type="RefSeq" id="WP_194452742.1">
    <property type="nucleotide sequence ID" value="NZ_CP063849.1"/>
</dbReference>
<proteinExistence type="predicted"/>
<dbReference type="InterPro" id="IPR002060">
    <property type="entry name" value="Squ/phyt_synthse"/>
</dbReference>
<gene>
    <name evidence="1" type="ORF">IRI77_14415</name>
</gene>
<name>A0A7S7SMB6_PALFE</name>
<evidence type="ECO:0000313" key="2">
    <source>
        <dbReference type="Proteomes" id="UP000593892"/>
    </source>
</evidence>
<organism evidence="1 2">
    <name type="scientific">Paludibaculum fermentans</name>
    <dbReference type="NCBI Taxonomy" id="1473598"/>
    <lineage>
        <taxon>Bacteria</taxon>
        <taxon>Pseudomonadati</taxon>
        <taxon>Acidobacteriota</taxon>
        <taxon>Terriglobia</taxon>
        <taxon>Bryobacterales</taxon>
        <taxon>Bryobacteraceae</taxon>
        <taxon>Paludibaculum</taxon>
    </lineage>
</organism>
<dbReference type="KEGG" id="pfer:IRI77_14415"/>
<dbReference type="InterPro" id="IPR044843">
    <property type="entry name" value="Trans_IPPS_bact-type"/>
</dbReference>